<organism evidence="4 5">
    <name type="scientific">Vibrio viridaestus</name>
    <dbReference type="NCBI Taxonomy" id="2487322"/>
    <lineage>
        <taxon>Bacteria</taxon>
        <taxon>Pseudomonadati</taxon>
        <taxon>Pseudomonadota</taxon>
        <taxon>Gammaproteobacteria</taxon>
        <taxon>Vibrionales</taxon>
        <taxon>Vibrionaceae</taxon>
        <taxon>Vibrio</taxon>
    </lineage>
</organism>
<dbReference type="SUPFAM" id="SSF109604">
    <property type="entry name" value="HD-domain/PDEase-like"/>
    <property type="match status" value="2"/>
</dbReference>
<dbReference type="PANTHER" id="PTHR45228">
    <property type="entry name" value="CYCLIC DI-GMP PHOSPHODIESTERASE TM_0186-RELATED"/>
    <property type="match status" value="1"/>
</dbReference>
<dbReference type="Proteomes" id="UP000281112">
    <property type="component" value="Unassembled WGS sequence"/>
</dbReference>
<dbReference type="Gene3D" id="6.10.340.10">
    <property type="match status" value="1"/>
</dbReference>
<dbReference type="AlphaFoldDB" id="A0A3N9TF61"/>
<comment type="caution">
    <text evidence="4">The sequence shown here is derived from an EMBL/GenBank/DDBJ whole genome shotgun (WGS) entry which is preliminary data.</text>
</comment>
<evidence type="ECO:0000256" key="2">
    <source>
        <dbReference type="SAM" id="Phobius"/>
    </source>
</evidence>
<keyword evidence="2" id="KW-0472">Membrane</keyword>
<evidence type="ECO:0000259" key="3">
    <source>
        <dbReference type="PROSITE" id="PS51832"/>
    </source>
</evidence>
<dbReference type="PANTHER" id="PTHR45228:SF5">
    <property type="entry name" value="CYCLIC DI-GMP PHOSPHODIESTERASE VC_1348-RELATED"/>
    <property type="match status" value="1"/>
</dbReference>
<proteinExistence type="predicted"/>
<dbReference type="Gene3D" id="3.30.450.20">
    <property type="entry name" value="PAS domain"/>
    <property type="match status" value="2"/>
</dbReference>
<dbReference type="SUPFAM" id="SSF55781">
    <property type="entry name" value="GAF domain-like"/>
    <property type="match status" value="1"/>
</dbReference>
<feature type="transmembrane region" description="Helical" evidence="2">
    <location>
        <begin position="12"/>
        <end position="32"/>
    </location>
</feature>
<gene>
    <name evidence="4" type="ORF">EES38_13215</name>
</gene>
<dbReference type="InterPro" id="IPR052020">
    <property type="entry name" value="Cyclic_di-GMP/3'3'-cGAMP_PDE"/>
</dbReference>
<dbReference type="RefSeq" id="WP_124937799.1">
    <property type="nucleotide sequence ID" value="NZ_RJVQ01000005.1"/>
</dbReference>
<dbReference type="Pfam" id="PF13487">
    <property type="entry name" value="HD_5"/>
    <property type="match status" value="1"/>
</dbReference>
<dbReference type="Gene3D" id="3.30.450.40">
    <property type="match status" value="1"/>
</dbReference>
<keyword evidence="2" id="KW-0812">Transmembrane</keyword>
<evidence type="ECO:0000313" key="4">
    <source>
        <dbReference type="EMBL" id="RQW62680.1"/>
    </source>
</evidence>
<reference evidence="4 5" key="1">
    <citation type="submission" date="2018-11" db="EMBL/GenBank/DDBJ databases">
        <title>Vibrio LJC006 sp. nov., isolated from seawater during the bloom of the enteromorpha.</title>
        <authorList>
            <person name="Liang J."/>
        </authorList>
    </citation>
    <scope>NUCLEOTIDE SEQUENCE [LARGE SCALE GENOMIC DNA]</scope>
    <source>
        <strain evidence="4 5">LJC006</strain>
    </source>
</reference>
<evidence type="ECO:0000313" key="5">
    <source>
        <dbReference type="Proteomes" id="UP000281112"/>
    </source>
</evidence>
<name>A0A3N9TF61_9VIBR</name>
<dbReference type="InterPro" id="IPR029151">
    <property type="entry name" value="Sensor-like_sf"/>
</dbReference>
<protein>
    <submittedName>
        <fullName evidence="4">HD domain-containing protein</fullName>
    </submittedName>
</protein>
<dbReference type="InterPro" id="IPR003607">
    <property type="entry name" value="HD/PDEase_dom"/>
</dbReference>
<dbReference type="CDD" id="cd00077">
    <property type="entry name" value="HDc"/>
    <property type="match status" value="1"/>
</dbReference>
<dbReference type="GO" id="GO:0008081">
    <property type="term" value="F:phosphoric diester hydrolase activity"/>
    <property type="evidence" value="ECO:0007669"/>
    <property type="project" value="UniProtKB-ARBA"/>
</dbReference>
<dbReference type="OrthoDB" id="9764808at2"/>
<evidence type="ECO:0000256" key="1">
    <source>
        <dbReference type="ARBA" id="ARBA00004533"/>
    </source>
</evidence>
<dbReference type="SUPFAM" id="SSF103190">
    <property type="entry name" value="Sensory domain-like"/>
    <property type="match status" value="1"/>
</dbReference>
<dbReference type="EMBL" id="RJVQ01000005">
    <property type="protein sequence ID" value="RQW62680.1"/>
    <property type="molecule type" value="Genomic_DNA"/>
</dbReference>
<dbReference type="InterPro" id="IPR037522">
    <property type="entry name" value="HD_GYP_dom"/>
</dbReference>
<dbReference type="GO" id="GO:0005886">
    <property type="term" value="C:plasma membrane"/>
    <property type="evidence" value="ECO:0007669"/>
    <property type="project" value="UniProtKB-SubCell"/>
</dbReference>
<keyword evidence="2" id="KW-1133">Transmembrane helix</keyword>
<dbReference type="InterPro" id="IPR029016">
    <property type="entry name" value="GAF-like_dom_sf"/>
</dbReference>
<keyword evidence="5" id="KW-1185">Reference proteome</keyword>
<dbReference type="PROSITE" id="PS51832">
    <property type="entry name" value="HD_GYP"/>
    <property type="match status" value="1"/>
</dbReference>
<accession>A0A3N9TF61</accession>
<comment type="subcellular location">
    <subcellularLocation>
        <location evidence="1">Cell inner membrane</location>
    </subcellularLocation>
</comment>
<dbReference type="Gene3D" id="1.10.3210.10">
    <property type="entry name" value="Hypothetical protein af1432"/>
    <property type="match status" value="2"/>
</dbReference>
<feature type="domain" description="HD-GYP" evidence="3">
    <location>
        <begin position="719"/>
        <end position="934"/>
    </location>
</feature>
<sequence length="963" mass="110844">MKIRRYSLSIHVGTLFILLTAIFGSVLIYISYHHAHQLLTKTAKELSVENSHHIENKFKQTAAPIFTTLDLISYSSLVDGRTSALDNRSWLASMTVVFKKHPHLVALYFANDAGDFTIIRPLLTDEEKAHFKAPDDAILLINETRIDGRDDHIFVDESYQEIARIERGNNQFDPRVRPWFKSALSDGELRLTEPYLFYFLKTTGITLSRRSDNNKYVVAADFTLASLSESFSGMGFSRNTKMVLFDQQFNVLGEKDTKITPMMSKEEQEKVLETTVFKPMLNRVSSQTLYDSVDYNGEEWSLTLTPVTLGKQVSLILAEATPTKDILSDLLSLRNKQVTTAIGLLVICFLIVLLVARKIASPLRTLITLSENIARFDFKKTRYPKTIIKEVSNLTSSLQLMEHTLHDLLMLLRKTAENTDFNELAKTITHQSYLVTRAETILIYVFDDKEQQFNTAANHAIIPFKIDINELIKTPWLKSDLMRGITVHINKNDNIVQKFRDELYNSDIYLFPLLDKQQQLVGILNLSYERSITPAQSDKHAFLEELLSFAQLAKENIDKIQQHKDMMNAFVELIASAIDTKSPYTGSHCQRVPKLATWLTQAADQDNVYYPKFKMTSAQWEELKLASWLHDCGKVTTPEYVIDKATKLETIYDRIHEVRMRFEVLKKQNEVEFWRSISEGGDENTLKQELADKQSTLDEEFQFVAKCNLGSERMSPQDIERLSQIAKRTWTRTLNNQLGLSWTELNRFIGHTDLPVEEPLISDRPEHLVRWEDGRKPQDTWQEPFTLMPGDVLYNRGELYNLSVTQGTLTKEERFIINDHIVQTISMLKKLPYPPHLRDIPDIAGSHHERMDGRGYPRSLAASELSVQARSMAIADVFEALTSKDRPYKKAKSLSEAINIMTFMATSGHLDPKLYLLFLEKEIYIDYAKEFLDEQQIDNIDKETHIRDTKAYIKQQIHNDSHS</sequence>